<dbReference type="VEuPathDB" id="FungiDB:BON22_0994"/>
<dbReference type="Pfam" id="PF13640">
    <property type="entry name" value="2OG-FeII_Oxy_3"/>
    <property type="match status" value="1"/>
</dbReference>
<dbReference type="Gene3D" id="2.60.120.620">
    <property type="entry name" value="q2cbj1_9rhob like domain"/>
    <property type="match status" value="1"/>
</dbReference>
<dbReference type="GO" id="GO:0031418">
    <property type="term" value="F:L-ascorbic acid binding"/>
    <property type="evidence" value="ECO:0007669"/>
    <property type="project" value="InterPro"/>
</dbReference>
<keyword evidence="2" id="KW-0479">Metal-binding</keyword>
<proteinExistence type="predicted"/>
<evidence type="ECO:0000256" key="2">
    <source>
        <dbReference type="ARBA" id="ARBA00022723"/>
    </source>
</evidence>
<dbReference type="InterPro" id="IPR006620">
    <property type="entry name" value="Pro_4_hyd_alph"/>
</dbReference>
<evidence type="ECO:0000256" key="5">
    <source>
        <dbReference type="ARBA" id="ARBA00023004"/>
    </source>
</evidence>
<evidence type="ECO:0000259" key="6">
    <source>
        <dbReference type="PROSITE" id="PS51471"/>
    </source>
</evidence>
<dbReference type="InterPro" id="IPR045054">
    <property type="entry name" value="P4HA-like"/>
</dbReference>
<keyword evidence="5" id="KW-0408">Iron</keyword>
<keyword evidence="4" id="KW-0560">Oxidoreductase</keyword>
<organism evidence="7">
    <name type="scientific">Cyberlindnera fabianii</name>
    <name type="common">Yeast</name>
    <name type="synonym">Hansenula fabianii</name>
    <dbReference type="NCBI Taxonomy" id="36022"/>
    <lineage>
        <taxon>Eukaryota</taxon>
        <taxon>Fungi</taxon>
        <taxon>Dikarya</taxon>
        <taxon>Ascomycota</taxon>
        <taxon>Saccharomycotina</taxon>
        <taxon>Saccharomycetes</taxon>
        <taxon>Phaffomycetales</taxon>
        <taxon>Phaffomycetaceae</taxon>
        <taxon>Cyberlindnera</taxon>
    </lineage>
</organism>
<keyword evidence="3" id="KW-0223">Dioxygenase</keyword>
<dbReference type="EMBL" id="LK052904">
    <property type="protein sequence ID" value="CDR45604.1"/>
    <property type="molecule type" value="Genomic_DNA"/>
</dbReference>
<reference evidence="7" key="1">
    <citation type="journal article" date="2014" name="Genome Announc.">
        <title>Genome sequence of the yeast Cyberlindnera fabianii (Hansenula fabianii).</title>
        <authorList>
            <person name="Freel K.C."/>
            <person name="Sarilar V."/>
            <person name="Neuveglise C."/>
            <person name="Devillers H."/>
            <person name="Friedrich A."/>
            <person name="Schacherer J."/>
        </authorList>
    </citation>
    <scope>NUCLEOTIDE SEQUENCE</scope>
    <source>
        <strain evidence="7">YJS4271</strain>
    </source>
</reference>
<gene>
    <name evidence="7" type="ORF">CYFA0S_19e00848g</name>
</gene>
<evidence type="ECO:0000256" key="3">
    <source>
        <dbReference type="ARBA" id="ARBA00022964"/>
    </source>
</evidence>
<dbReference type="GO" id="GO:0005783">
    <property type="term" value="C:endoplasmic reticulum"/>
    <property type="evidence" value="ECO:0007669"/>
    <property type="project" value="TreeGrafter"/>
</dbReference>
<evidence type="ECO:0000256" key="1">
    <source>
        <dbReference type="ARBA" id="ARBA00001961"/>
    </source>
</evidence>
<feature type="domain" description="Fe2OG dioxygenase" evidence="6">
    <location>
        <begin position="115"/>
        <end position="217"/>
    </location>
</feature>
<dbReference type="InterPro" id="IPR005123">
    <property type="entry name" value="Oxoglu/Fe-dep_dioxygenase_dom"/>
</dbReference>
<protein>
    <submittedName>
        <fullName evidence="7">CYFA0S19e00848g1_1</fullName>
    </submittedName>
</protein>
<dbReference type="PROSITE" id="PS51471">
    <property type="entry name" value="FE2OG_OXY"/>
    <property type="match status" value="1"/>
</dbReference>
<name>A0A061B6S5_CYBFA</name>
<accession>A0A061B6S5</accession>
<dbReference type="InterPro" id="IPR044862">
    <property type="entry name" value="Pro_4_hyd_alph_FE2OG_OXY"/>
</dbReference>
<dbReference type="PhylomeDB" id="A0A061B6S5"/>
<comment type="cofactor">
    <cofactor evidence="1">
        <name>L-ascorbate</name>
        <dbReference type="ChEBI" id="CHEBI:38290"/>
    </cofactor>
</comment>
<dbReference type="SMART" id="SM00702">
    <property type="entry name" value="P4Hc"/>
    <property type="match status" value="1"/>
</dbReference>
<dbReference type="PANTHER" id="PTHR10869:SF236">
    <property type="entry name" value="PROLYL 4-HYDROXYLASE ALPHA SUBUNIT DOMAIN-CONTAINING PROTEIN"/>
    <property type="match status" value="1"/>
</dbReference>
<evidence type="ECO:0000256" key="4">
    <source>
        <dbReference type="ARBA" id="ARBA00023002"/>
    </source>
</evidence>
<evidence type="ECO:0000313" key="7">
    <source>
        <dbReference type="EMBL" id="CDR45604.1"/>
    </source>
</evidence>
<dbReference type="PANTHER" id="PTHR10869">
    <property type="entry name" value="PROLYL 4-HYDROXYLASE ALPHA SUBUNIT"/>
    <property type="match status" value="1"/>
</dbReference>
<dbReference type="GO" id="GO:0005506">
    <property type="term" value="F:iron ion binding"/>
    <property type="evidence" value="ECO:0007669"/>
    <property type="project" value="InterPro"/>
</dbReference>
<dbReference type="GO" id="GO:0004656">
    <property type="term" value="F:procollagen-proline 4-dioxygenase activity"/>
    <property type="evidence" value="ECO:0007669"/>
    <property type="project" value="TreeGrafter"/>
</dbReference>
<dbReference type="OrthoDB" id="69177at2759"/>
<dbReference type="AlphaFoldDB" id="A0A061B6S5"/>
<sequence>MAKKTQTKASPVKVPTSLYFTRQPSDPSPSIIHHHPQILTINHFYSPNFSSQLLSQLKNLTLETTPLLKSRLYAARVNDRISIEDPQAAQNMWNTLRPIILQDPDLYDEFQTAKGLNPNIRIYRYGPGQYFGKHVDESVMTFVPKGVTKWTVLLYLTGTKEGLNGGETVFYDDKEKIIVTPVKGLICLHKHGDDCLEHEAMKVDSGEKWVVRSDVVF</sequence>